<dbReference type="AlphaFoldDB" id="A0A7T3RDA1"/>
<dbReference type="Gene3D" id="3.40.50.10610">
    <property type="entry name" value="ABC-type transport auxiliary lipoprotein component"/>
    <property type="match status" value="1"/>
</dbReference>
<reference evidence="2 3" key="1">
    <citation type="submission" date="2020-11" db="EMBL/GenBank/DDBJ databases">
        <title>Treponema Peruensis nv. sp., first commensal Treponema isolated from human feces.</title>
        <authorList>
            <person name="Belkhou C."/>
            <person name="Raes J."/>
        </authorList>
    </citation>
    <scope>NUCLEOTIDE SEQUENCE [LARGE SCALE GENOMIC DNA]</scope>
    <source>
        <strain evidence="2 3">RCC2812</strain>
    </source>
</reference>
<evidence type="ECO:0000256" key="1">
    <source>
        <dbReference type="SAM" id="SignalP"/>
    </source>
</evidence>
<organism evidence="2 3">
    <name type="scientific">Treponema peruense</name>
    <dbReference type="NCBI Taxonomy" id="2787628"/>
    <lineage>
        <taxon>Bacteria</taxon>
        <taxon>Pseudomonadati</taxon>
        <taxon>Spirochaetota</taxon>
        <taxon>Spirochaetia</taxon>
        <taxon>Spirochaetales</taxon>
        <taxon>Treponemataceae</taxon>
        <taxon>Treponema</taxon>
    </lineage>
</organism>
<gene>
    <name evidence="2" type="ORF">IWA51_12265</name>
</gene>
<dbReference type="InterPro" id="IPR008517">
    <property type="entry name" value="GNA1162-like"/>
</dbReference>
<accession>A0A7T3RDA1</accession>
<keyword evidence="1" id="KW-0732">Signal</keyword>
<dbReference type="RefSeq" id="WP_198442615.1">
    <property type="nucleotide sequence ID" value="NZ_CBCSHE010000007.1"/>
</dbReference>
<dbReference type="Pfam" id="PF05643">
    <property type="entry name" value="GNA1162-like"/>
    <property type="match status" value="1"/>
</dbReference>
<sequence length="248" mass="27766">MVKTKHKIFYYIVQIFLACTLCSALFASCATMDNVIHVPTKAERYPQMYAEAPRSILIMPPINASTSVEAKDFFYSTMSIPLAEAGYYVFPQFLTLEYLQSQSAYDSEMFAEGDLTKFNQIMGTDAVLFTQICYWNKANFLNIGSVDVAVKYTLRSAITNETLFFREAVFSYDTSADLNAEGSEFLIMLVESIMTAVTTACTDYMDVAIKGNKRALADLPAGPYSIEYMHDGEEEALSESMSIEIGRN</sequence>
<protein>
    <submittedName>
        <fullName evidence="2">DUF799 family lipoprotein</fullName>
    </submittedName>
</protein>
<dbReference type="Proteomes" id="UP000595224">
    <property type="component" value="Chromosome"/>
</dbReference>
<proteinExistence type="predicted"/>
<evidence type="ECO:0000313" key="2">
    <source>
        <dbReference type="EMBL" id="QQA01006.1"/>
    </source>
</evidence>
<keyword evidence="2" id="KW-0449">Lipoprotein</keyword>
<keyword evidence="3" id="KW-1185">Reference proteome</keyword>
<evidence type="ECO:0000313" key="3">
    <source>
        <dbReference type="Proteomes" id="UP000595224"/>
    </source>
</evidence>
<name>A0A7T3RDA1_9SPIR</name>
<dbReference type="PROSITE" id="PS51257">
    <property type="entry name" value="PROKAR_LIPOPROTEIN"/>
    <property type="match status" value="1"/>
</dbReference>
<feature type="signal peptide" evidence="1">
    <location>
        <begin position="1"/>
        <end position="32"/>
    </location>
</feature>
<dbReference type="EMBL" id="CP064936">
    <property type="protein sequence ID" value="QQA01006.1"/>
    <property type="molecule type" value="Genomic_DNA"/>
</dbReference>
<dbReference type="KEGG" id="tper:IWA51_12265"/>
<feature type="chain" id="PRO_5032576466" evidence="1">
    <location>
        <begin position="33"/>
        <end position="248"/>
    </location>
</feature>